<dbReference type="Proteomes" id="UP001159428">
    <property type="component" value="Unassembled WGS sequence"/>
</dbReference>
<comment type="caution">
    <text evidence="5">The sequence shown here is derived from an EMBL/GenBank/DDBJ whole genome shotgun (WGS) entry which is preliminary data.</text>
</comment>
<proteinExistence type="inferred from homology"/>
<name>A0AAU9VP22_9CNID</name>
<dbReference type="Gene3D" id="3.30.1490.20">
    <property type="entry name" value="ATP-grasp fold, A domain"/>
    <property type="match status" value="1"/>
</dbReference>
<dbReference type="Pfam" id="PF07478">
    <property type="entry name" value="Dala_Dala_lig_C"/>
    <property type="match status" value="1"/>
</dbReference>
<evidence type="ECO:0000256" key="2">
    <source>
        <dbReference type="ARBA" id="ARBA00022598"/>
    </source>
</evidence>
<dbReference type="InterPro" id="IPR013815">
    <property type="entry name" value="ATP_grasp_subdomain_1"/>
</dbReference>
<feature type="domain" description="ATP-grasp" evidence="4">
    <location>
        <begin position="135"/>
        <end position="351"/>
    </location>
</feature>
<evidence type="ECO:0000313" key="6">
    <source>
        <dbReference type="Proteomes" id="UP001159428"/>
    </source>
</evidence>
<reference evidence="5 6" key="1">
    <citation type="submission" date="2022-05" db="EMBL/GenBank/DDBJ databases">
        <authorList>
            <consortium name="Genoscope - CEA"/>
            <person name="William W."/>
        </authorList>
    </citation>
    <scope>NUCLEOTIDE SEQUENCE [LARGE SCALE GENOMIC DNA]</scope>
</reference>
<evidence type="ECO:0000259" key="4">
    <source>
        <dbReference type="PROSITE" id="PS50975"/>
    </source>
</evidence>
<dbReference type="PANTHER" id="PTHR23132">
    <property type="entry name" value="D-ALANINE--D-ALANINE LIGASE"/>
    <property type="match status" value="1"/>
</dbReference>
<evidence type="ECO:0000313" key="5">
    <source>
        <dbReference type="EMBL" id="CAH3031847.1"/>
    </source>
</evidence>
<gene>
    <name evidence="5" type="ORF">PMEA_00000665</name>
</gene>
<dbReference type="PANTHER" id="PTHR23132:SF23">
    <property type="entry name" value="D-ALANINE--D-ALANINE LIGASE B"/>
    <property type="match status" value="1"/>
</dbReference>
<keyword evidence="6" id="KW-1185">Reference proteome</keyword>
<evidence type="ECO:0000256" key="3">
    <source>
        <dbReference type="PROSITE-ProRule" id="PRU00409"/>
    </source>
</evidence>
<comment type="similarity">
    <text evidence="1">Belongs to the D-alanine--D-alanine ligase family.</text>
</comment>
<dbReference type="GO" id="GO:0005524">
    <property type="term" value="F:ATP binding"/>
    <property type="evidence" value="ECO:0007669"/>
    <property type="project" value="UniProtKB-UniRule"/>
</dbReference>
<feature type="non-terminal residue" evidence="5">
    <location>
        <position position="1"/>
    </location>
</feature>
<organism evidence="5 6">
    <name type="scientific">Pocillopora meandrina</name>
    <dbReference type="NCBI Taxonomy" id="46732"/>
    <lineage>
        <taxon>Eukaryota</taxon>
        <taxon>Metazoa</taxon>
        <taxon>Cnidaria</taxon>
        <taxon>Anthozoa</taxon>
        <taxon>Hexacorallia</taxon>
        <taxon>Scleractinia</taxon>
        <taxon>Astrocoeniina</taxon>
        <taxon>Pocilloporidae</taxon>
        <taxon>Pocillopora</taxon>
    </lineage>
</organism>
<evidence type="ECO:0000256" key="1">
    <source>
        <dbReference type="ARBA" id="ARBA00010871"/>
    </source>
</evidence>
<dbReference type="PROSITE" id="PS50975">
    <property type="entry name" value="ATP_GRASP"/>
    <property type="match status" value="1"/>
</dbReference>
<dbReference type="AlphaFoldDB" id="A0AAU9VP22"/>
<dbReference type="SUPFAM" id="SSF56059">
    <property type="entry name" value="Glutathione synthetase ATP-binding domain-like"/>
    <property type="match status" value="1"/>
</dbReference>
<dbReference type="Gene3D" id="3.30.470.20">
    <property type="entry name" value="ATP-grasp fold, B domain"/>
    <property type="match status" value="1"/>
</dbReference>
<keyword evidence="2" id="KW-0436">Ligase</keyword>
<protein>
    <recommendedName>
        <fullName evidence="4">ATP-grasp domain-containing protein</fullName>
    </recommendedName>
</protein>
<keyword evidence="3" id="KW-0547">Nucleotide-binding</keyword>
<keyword evidence="3" id="KW-0067">ATP-binding</keyword>
<dbReference type="EMBL" id="CALNXJ010000001">
    <property type="protein sequence ID" value="CAH3031847.1"/>
    <property type="molecule type" value="Genomic_DNA"/>
</dbReference>
<sequence>FQILHVLGSPSDEFSFKLNMLYGGSFHEEMQSPKYDYHFVYALVRPAGSWSFAERLSDIVDLTKLEERGNSLKKMDITAALQHIKHVIQPDMALLHFVCLKGMTTYRALFDALDIPLVGGSVESRYLSMDKLITRGVLVSYGDVSCPDGFIYQKGDPLESEQVRYPCVIKASQGEDTKAVRLVKDSKLLNAAIEHALSYSDHVIIERYYIEGREIRCAVVESAANGELKALSCIEYKVRENDIRRTEDKLSCNEKGLPVGKSPENKPWFLDPSKEEKLIHRIQQQSCRAFRELGLQDFGVFDFRVDIEGNPFFLECNLFCSFGPQSVVNIVAKDSGFTDESLFDMMVENTLLRKRKQENNNVNL</sequence>
<dbReference type="InterPro" id="IPR011095">
    <property type="entry name" value="Dala_Dala_lig_C"/>
</dbReference>
<dbReference type="InterPro" id="IPR011761">
    <property type="entry name" value="ATP-grasp"/>
</dbReference>
<dbReference type="GO" id="GO:0046872">
    <property type="term" value="F:metal ion binding"/>
    <property type="evidence" value="ECO:0007669"/>
    <property type="project" value="InterPro"/>
</dbReference>
<accession>A0AAU9VP22</accession>
<dbReference type="GO" id="GO:0008716">
    <property type="term" value="F:D-alanine-D-alanine ligase activity"/>
    <property type="evidence" value="ECO:0007669"/>
    <property type="project" value="InterPro"/>
</dbReference>